<dbReference type="InterPro" id="IPR051680">
    <property type="entry name" value="ATP-dep_Glu-Cys_Ligase-2"/>
</dbReference>
<evidence type="ECO:0000256" key="1">
    <source>
        <dbReference type="SAM" id="Coils"/>
    </source>
</evidence>
<accession>A0A859FID8</accession>
<sequence length="315" mass="36924">MLSRVASSLFWLSRNIERAENNARVLEARLINALESSDQSAVADSDWEAVLDICSSVEEYRETYDDYIAETVAHFLIFDRNNINSIINCMEYARNNARSVRDIIPEEMWEVINGHYLQMMESDPASWSIRKTYNFLKEIKILSFTLQGVIESSMLREEAYSFLKIGKWLERGEKTARVLNVVCEKTKEAQEEVQAQYYYWLSALQFLNGYDAYLKRFPPTMDPSQVLPFLISYEQFPRSIEYCVEHIREAVMKIEGGKVSHYSAELFDALDEVTREFTKIKFQEMTSDEMVPFLDNFQNSCNRIGYVFAKTYYFI</sequence>
<dbReference type="RefSeq" id="WP_176010848.1">
    <property type="nucleotide sequence ID" value="NZ_CP041372.2"/>
</dbReference>
<organism evidence="3 4">
    <name type="scientific">Paenalkalicoccus suaedae</name>
    <dbReference type="NCBI Taxonomy" id="2592382"/>
    <lineage>
        <taxon>Bacteria</taxon>
        <taxon>Bacillati</taxon>
        <taxon>Bacillota</taxon>
        <taxon>Bacilli</taxon>
        <taxon>Bacillales</taxon>
        <taxon>Bacillaceae</taxon>
        <taxon>Paenalkalicoccus</taxon>
    </lineage>
</organism>
<proteinExistence type="predicted"/>
<dbReference type="AlphaFoldDB" id="A0A859FID8"/>
<protein>
    <submittedName>
        <fullName evidence="3">Alpha-E domain-containing protein</fullName>
    </submittedName>
</protein>
<gene>
    <name evidence="3" type="ORF">FLK61_40490</name>
</gene>
<keyword evidence="1" id="KW-0175">Coiled coil</keyword>
<dbReference type="PANTHER" id="PTHR34595:SF7">
    <property type="entry name" value="SLL1039 PROTEIN"/>
    <property type="match status" value="1"/>
</dbReference>
<dbReference type="Proteomes" id="UP000318138">
    <property type="component" value="Chromosome"/>
</dbReference>
<feature type="domain" description="DUF403" evidence="2">
    <location>
        <begin position="1"/>
        <end position="312"/>
    </location>
</feature>
<keyword evidence="4" id="KW-1185">Reference proteome</keyword>
<feature type="coiled-coil region" evidence="1">
    <location>
        <begin position="9"/>
        <end position="36"/>
    </location>
</feature>
<reference evidence="4" key="1">
    <citation type="submission" date="2019-07" db="EMBL/GenBank/DDBJ databases">
        <title>Bacillus alkalisoli sp. nov. isolated from saline soil.</title>
        <authorList>
            <person name="Sun J.-Q."/>
            <person name="Xu L."/>
        </authorList>
    </citation>
    <scope>NUCLEOTIDE SEQUENCE [LARGE SCALE GENOMIC DNA]</scope>
    <source>
        <strain evidence="4">M4U3P1</strain>
    </source>
</reference>
<dbReference type="EMBL" id="CP041372">
    <property type="protein sequence ID" value="QKS72881.1"/>
    <property type="molecule type" value="Genomic_DNA"/>
</dbReference>
<dbReference type="Pfam" id="PF04168">
    <property type="entry name" value="Alpha-E"/>
    <property type="match status" value="1"/>
</dbReference>
<evidence type="ECO:0000259" key="2">
    <source>
        <dbReference type="Pfam" id="PF04168"/>
    </source>
</evidence>
<evidence type="ECO:0000313" key="3">
    <source>
        <dbReference type="EMBL" id="QKS72881.1"/>
    </source>
</evidence>
<dbReference type="PANTHER" id="PTHR34595">
    <property type="entry name" value="BLR5612 PROTEIN"/>
    <property type="match status" value="1"/>
</dbReference>
<name>A0A859FID8_9BACI</name>
<dbReference type="KEGG" id="psua:FLK61_40490"/>
<evidence type="ECO:0000313" key="4">
    <source>
        <dbReference type="Proteomes" id="UP000318138"/>
    </source>
</evidence>
<dbReference type="InterPro" id="IPR007296">
    <property type="entry name" value="DUF403"/>
</dbReference>